<accession>A0A7Z8Y9B4</accession>
<keyword evidence="5 6" id="KW-0472">Membrane</keyword>
<feature type="transmembrane region" description="Helical" evidence="6">
    <location>
        <begin position="329"/>
        <end position="350"/>
    </location>
</feature>
<comment type="subcellular location">
    <subcellularLocation>
        <location evidence="1">Cell inner membrane</location>
        <topology evidence="1">Multi-pass membrane protein</topology>
    </subcellularLocation>
</comment>
<feature type="transmembrane region" description="Helical" evidence="6">
    <location>
        <begin position="275"/>
        <end position="292"/>
    </location>
</feature>
<dbReference type="RefSeq" id="WP_185934126.1">
    <property type="nucleotide sequence ID" value="NZ_UYIO01000001.1"/>
</dbReference>
<dbReference type="GO" id="GO:0005886">
    <property type="term" value="C:plasma membrane"/>
    <property type="evidence" value="ECO:0007669"/>
    <property type="project" value="UniProtKB-SubCell"/>
</dbReference>
<evidence type="ECO:0000256" key="1">
    <source>
        <dbReference type="ARBA" id="ARBA00004429"/>
    </source>
</evidence>
<feature type="transmembrane region" description="Helical" evidence="6">
    <location>
        <begin position="103"/>
        <end position="122"/>
    </location>
</feature>
<feature type="transmembrane region" description="Helical" evidence="6">
    <location>
        <begin position="53"/>
        <end position="73"/>
    </location>
</feature>
<keyword evidence="3 6" id="KW-0812">Transmembrane</keyword>
<feature type="domain" description="Major facilitator superfamily (MFS) profile" evidence="7">
    <location>
        <begin position="15"/>
        <end position="414"/>
    </location>
</feature>
<feature type="transmembrane region" description="Helical" evidence="6">
    <location>
        <begin position="80"/>
        <end position="97"/>
    </location>
</feature>
<keyword evidence="4 6" id="KW-1133">Transmembrane helix</keyword>
<feature type="transmembrane region" description="Helical" evidence="6">
    <location>
        <begin position="388"/>
        <end position="407"/>
    </location>
</feature>
<dbReference type="InterPro" id="IPR050375">
    <property type="entry name" value="MFS_TsgA-like"/>
</dbReference>
<evidence type="ECO:0000256" key="3">
    <source>
        <dbReference type="ARBA" id="ARBA00022692"/>
    </source>
</evidence>
<protein>
    <submittedName>
        <fullName evidence="8">L-fucose permease</fullName>
    </submittedName>
</protein>
<dbReference type="GO" id="GO:0022857">
    <property type="term" value="F:transmembrane transporter activity"/>
    <property type="evidence" value="ECO:0007669"/>
    <property type="project" value="InterPro"/>
</dbReference>
<evidence type="ECO:0000256" key="5">
    <source>
        <dbReference type="ARBA" id="ARBA00023136"/>
    </source>
</evidence>
<gene>
    <name evidence="8" type="primary">fucP</name>
    <name evidence="8" type="ORF">NCTC10327_01345</name>
</gene>
<evidence type="ECO:0000256" key="4">
    <source>
        <dbReference type="ARBA" id="ARBA00022989"/>
    </source>
</evidence>
<evidence type="ECO:0000256" key="2">
    <source>
        <dbReference type="ARBA" id="ARBA00022475"/>
    </source>
</evidence>
<evidence type="ECO:0000259" key="7">
    <source>
        <dbReference type="PROSITE" id="PS50850"/>
    </source>
</evidence>
<dbReference type="EMBL" id="UYIO01000001">
    <property type="protein sequence ID" value="VDG76707.1"/>
    <property type="molecule type" value="Genomic_DNA"/>
</dbReference>
<dbReference type="PANTHER" id="PTHR43702:SF3">
    <property type="entry name" value="PROTEIN TSGA"/>
    <property type="match status" value="1"/>
</dbReference>
<dbReference type="InterPro" id="IPR020846">
    <property type="entry name" value="MFS_dom"/>
</dbReference>
<feature type="transmembrane region" description="Helical" evidence="6">
    <location>
        <begin position="143"/>
        <end position="165"/>
    </location>
</feature>
<evidence type="ECO:0000313" key="8">
    <source>
        <dbReference type="EMBL" id="VDG76707.1"/>
    </source>
</evidence>
<dbReference type="PROSITE" id="PS50850">
    <property type="entry name" value="MFS"/>
    <property type="match status" value="1"/>
</dbReference>
<dbReference type="InterPro" id="IPR036259">
    <property type="entry name" value="MFS_trans_sf"/>
</dbReference>
<dbReference type="AlphaFoldDB" id="A0A7Z8Y9B4"/>
<dbReference type="PANTHER" id="PTHR43702">
    <property type="entry name" value="L-FUCOSE-PROTON SYMPORTER"/>
    <property type="match status" value="1"/>
</dbReference>
<sequence>MNAKPGKQRGSAKLAIGLVILLFFMWGLTMNLLNSLNEPFKTYMELSTTESTLLQVAYYGAYFVMAIPAAAVAKRWGYKAGIIMGLALFAAGCLITIPAVNALSYAIFLLAMFVVAAGATTLETNANPYITKLGDEKSESLRLNIAQSFNGVGSVAGPLIASALLPKAALEATSPEQMASIREAVFNNIGVVYIVLAVVLVLILVAFVGIRLPEPPADEEESAGSAKISSLLKFPHFSTGILAEFLFIGAQVGGMALIASYAVKHMGEISSAQGAIYLTVATALFAIGRIVTTPLMAKWEASKILGVYMIAAAVCFAVGVAGLGVFSTWAIVIAYFFISIGFPTIYSLSLRGFRGDAAKTGASLLTMSIVGAAIVPLIMGLMTDTWGIESAFGLGALIFVYCAWYAFKGSKLNRSDVPENNKVEA</sequence>
<name>A0A7Z8Y9B4_9ACTO</name>
<comment type="caution">
    <text evidence="8">The sequence shown here is derived from an EMBL/GenBank/DDBJ whole genome shotgun (WGS) entry which is preliminary data.</text>
</comment>
<feature type="transmembrane region" description="Helical" evidence="6">
    <location>
        <begin position="185"/>
        <end position="210"/>
    </location>
</feature>
<reference evidence="8 9" key="1">
    <citation type="submission" date="2018-11" db="EMBL/GenBank/DDBJ databases">
        <authorList>
            <consortium name="Pathogen Informatics"/>
        </authorList>
    </citation>
    <scope>NUCLEOTIDE SEQUENCE [LARGE SCALE GENOMIC DNA]</scope>
    <source>
        <strain evidence="8 9">NCTC10327</strain>
    </source>
</reference>
<organism evidence="8 9">
    <name type="scientific">Actinobaculum suis</name>
    <dbReference type="NCBI Taxonomy" id="1657"/>
    <lineage>
        <taxon>Bacteria</taxon>
        <taxon>Bacillati</taxon>
        <taxon>Actinomycetota</taxon>
        <taxon>Actinomycetes</taxon>
        <taxon>Actinomycetales</taxon>
        <taxon>Actinomycetaceae</taxon>
        <taxon>Actinobaculum</taxon>
    </lineage>
</organism>
<feature type="transmembrane region" description="Helical" evidence="6">
    <location>
        <begin position="241"/>
        <end position="263"/>
    </location>
</feature>
<dbReference type="Proteomes" id="UP000269974">
    <property type="component" value="Unassembled WGS sequence"/>
</dbReference>
<dbReference type="SUPFAM" id="SSF103473">
    <property type="entry name" value="MFS general substrate transporter"/>
    <property type="match status" value="1"/>
</dbReference>
<evidence type="ECO:0000313" key="9">
    <source>
        <dbReference type="Proteomes" id="UP000269974"/>
    </source>
</evidence>
<keyword evidence="2" id="KW-1003">Cell membrane</keyword>
<dbReference type="Gene3D" id="1.20.1250.20">
    <property type="entry name" value="MFS general substrate transporter like domains"/>
    <property type="match status" value="2"/>
</dbReference>
<feature type="transmembrane region" description="Helical" evidence="6">
    <location>
        <begin position="12"/>
        <end position="33"/>
    </location>
</feature>
<feature type="transmembrane region" description="Helical" evidence="6">
    <location>
        <begin position="304"/>
        <end position="323"/>
    </location>
</feature>
<proteinExistence type="predicted"/>
<evidence type="ECO:0000256" key="6">
    <source>
        <dbReference type="SAM" id="Phobius"/>
    </source>
</evidence>
<dbReference type="Pfam" id="PF07690">
    <property type="entry name" value="MFS_1"/>
    <property type="match status" value="1"/>
</dbReference>
<dbReference type="InterPro" id="IPR011701">
    <property type="entry name" value="MFS"/>
</dbReference>
<feature type="transmembrane region" description="Helical" evidence="6">
    <location>
        <begin position="362"/>
        <end position="382"/>
    </location>
</feature>